<dbReference type="Pfam" id="PF15586">
    <property type="entry name" value="Imm8"/>
    <property type="match status" value="1"/>
</dbReference>
<comment type="caution">
    <text evidence="1">The sequence shown here is derived from an EMBL/GenBank/DDBJ whole genome shotgun (WGS) entry which is preliminary data.</text>
</comment>
<dbReference type="AlphaFoldDB" id="A0A7X0C906"/>
<organism evidence="1 2">
    <name type="scientific">Nonomuraea muscovyensis</name>
    <dbReference type="NCBI Taxonomy" id="1124761"/>
    <lineage>
        <taxon>Bacteria</taxon>
        <taxon>Bacillati</taxon>
        <taxon>Actinomycetota</taxon>
        <taxon>Actinomycetes</taxon>
        <taxon>Streptosporangiales</taxon>
        <taxon>Streptosporangiaceae</taxon>
        <taxon>Nonomuraea</taxon>
    </lineage>
</organism>
<accession>A0A7X0C906</accession>
<dbReference type="RefSeq" id="WP_312892026.1">
    <property type="nucleotide sequence ID" value="NZ_JACHJB010000003.1"/>
</dbReference>
<evidence type="ECO:0008006" key="3">
    <source>
        <dbReference type="Google" id="ProtNLM"/>
    </source>
</evidence>
<name>A0A7X0C906_9ACTN</name>
<reference evidence="1 2" key="1">
    <citation type="submission" date="2020-08" db="EMBL/GenBank/DDBJ databases">
        <title>Sequencing the genomes of 1000 actinobacteria strains.</title>
        <authorList>
            <person name="Klenk H.-P."/>
        </authorList>
    </citation>
    <scope>NUCLEOTIDE SEQUENCE [LARGE SCALE GENOMIC DNA]</scope>
    <source>
        <strain evidence="1 2">DSM 45913</strain>
    </source>
</reference>
<sequence length="98" mass="11076">MDDPADACELLEMYVGPQGEAGGELFQLTVCTPSALAEQLRHHPFLIGRHWLFVAELQPDRVTEWVSDRIAALEAPSWRELAEKIGRIGYGEFEDYTD</sequence>
<gene>
    <name evidence="1" type="ORF">FHU36_006890</name>
</gene>
<proteinExistence type="predicted"/>
<protein>
    <recommendedName>
        <fullName evidence="3">Immunity protein 8</fullName>
    </recommendedName>
</protein>
<evidence type="ECO:0000313" key="1">
    <source>
        <dbReference type="EMBL" id="MBB6350318.1"/>
    </source>
</evidence>
<evidence type="ECO:0000313" key="2">
    <source>
        <dbReference type="Proteomes" id="UP000583800"/>
    </source>
</evidence>
<keyword evidence="2" id="KW-1185">Reference proteome</keyword>
<dbReference type="Proteomes" id="UP000583800">
    <property type="component" value="Unassembled WGS sequence"/>
</dbReference>
<dbReference type="InterPro" id="IPR028964">
    <property type="entry name" value="Imm8"/>
</dbReference>
<dbReference type="EMBL" id="JACHJB010000003">
    <property type="protein sequence ID" value="MBB6350318.1"/>
    <property type="molecule type" value="Genomic_DNA"/>
</dbReference>